<sequence length="190" mass="19364">MVGLPRRQAGLTALYLGVFAAVWFSVPKADPPLRSLLVVGSVVALLAAVVGAVLVARAGRREAAQRDRSADRRYGLVVVAEVVVGLAGALILAAVGLSGYIPVLVCAVVGIHFLPLAPVLRDRLLVPLGVAVTLVALAGLIVDLVSGVSAGLVVGTGAGTLLLAYAVLALFRTRGLDHQAVGAEAERRVA</sequence>
<feature type="transmembrane region" description="Helical" evidence="1">
    <location>
        <begin position="148"/>
        <end position="171"/>
    </location>
</feature>
<feature type="transmembrane region" description="Helical" evidence="1">
    <location>
        <begin position="124"/>
        <end position="142"/>
    </location>
</feature>
<accession>A0A1C4Z5E1</accession>
<organism evidence="2 3">
    <name type="scientific">Micromonospora chaiyaphumensis</name>
    <dbReference type="NCBI Taxonomy" id="307119"/>
    <lineage>
        <taxon>Bacteria</taxon>
        <taxon>Bacillati</taxon>
        <taxon>Actinomycetota</taxon>
        <taxon>Actinomycetes</taxon>
        <taxon>Micromonosporales</taxon>
        <taxon>Micromonosporaceae</taxon>
        <taxon>Micromonospora</taxon>
    </lineage>
</organism>
<protein>
    <submittedName>
        <fullName evidence="2">Uncharacterized protein</fullName>
    </submittedName>
</protein>
<reference evidence="3" key="1">
    <citation type="submission" date="2016-06" db="EMBL/GenBank/DDBJ databases">
        <authorList>
            <person name="Varghese N."/>
            <person name="Submissions Spin"/>
        </authorList>
    </citation>
    <scope>NUCLEOTIDE SEQUENCE [LARGE SCALE GENOMIC DNA]</scope>
    <source>
        <strain evidence="3">DSM 45246</strain>
    </source>
</reference>
<dbReference type="RefSeq" id="WP_091269243.1">
    <property type="nucleotide sequence ID" value="NZ_FMCS01000011.1"/>
</dbReference>
<keyword evidence="1" id="KW-0812">Transmembrane</keyword>
<dbReference type="EMBL" id="FMCS01000011">
    <property type="protein sequence ID" value="SCF28107.1"/>
    <property type="molecule type" value="Genomic_DNA"/>
</dbReference>
<evidence type="ECO:0000313" key="3">
    <source>
        <dbReference type="Proteomes" id="UP000199629"/>
    </source>
</evidence>
<feature type="transmembrane region" description="Helical" evidence="1">
    <location>
        <begin position="74"/>
        <end position="94"/>
    </location>
</feature>
<name>A0A1C4Z5E1_9ACTN</name>
<keyword evidence="1" id="KW-1133">Transmembrane helix</keyword>
<dbReference type="Proteomes" id="UP000199629">
    <property type="component" value="Unassembled WGS sequence"/>
</dbReference>
<feature type="transmembrane region" description="Helical" evidence="1">
    <location>
        <begin position="100"/>
        <end position="117"/>
    </location>
</feature>
<feature type="transmembrane region" description="Helical" evidence="1">
    <location>
        <begin position="32"/>
        <end position="54"/>
    </location>
</feature>
<evidence type="ECO:0000256" key="1">
    <source>
        <dbReference type="SAM" id="Phobius"/>
    </source>
</evidence>
<evidence type="ECO:0000313" key="2">
    <source>
        <dbReference type="EMBL" id="SCF28107.1"/>
    </source>
</evidence>
<keyword evidence="3" id="KW-1185">Reference proteome</keyword>
<feature type="transmembrane region" description="Helical" evidence="1">
    <location>
        <begin position="9"/>
        <end position="26"/>
    </location>
</feature>
<proteinExistence type="predicted"/>
<keyword evidence="1" id="KW-0472">Membrane</keyword>
<dbReference type="AlphaFoldDB" id="A0A1C4Z5E1"/>
<gene>
    <name evidence="2" type="ORF">GA0070214_111208</name>
</gene>